<comment type="similarity">
    <text evidence="1 9">Belongs to the peptidase S11 family.</text>
</comment>
<dbReference type="AlphaFoldDB" id="A0A1F5WRV0"/>
<evidence type="ECO:0000256" key="4">
    <source>
        <dbReference type="ARBA" id="ARBA00022960"/>
    </source>
</evidence>
<keyword evidence="5" id="KW-0573">Peptidoglycan synthesis</keyword>
<evidence type="ECO:0000256" key="6">
    <source>
        <dbReference type="ARBA" id="ARBA00023316"/>
    </source>
</evidence>
<evidence type="ECO:0000256" key="7">
    <source>
        <dbReference type="PIRSR" id="PIRSR618044-1"/>
    </source>
</evidence>
<keyword evidence="3" id="KW-0378">Hydrolase</keyword>
<organism evidence="11 12">
    <name type="scientific">Candidatus Giovannonibacteria bacterium RIFCSPHIGHO2_02_43_13</name>
    <dbReference type="NCBI Taxonomy" id="1798330"/>
    <lineage>
        <taxon>Bacteria</taxon>
        <taxon>Candidatus Giovannoniibacteriota</taxon>
    </lineage>
</organism>
<feature type="binding site" evidence="8">
    <location>
        <position position="249"/>
    </location>
    <ligand>
        <name>substrate</name>
    </ligand>
</feature>
<evidence type="ECO:0000256" key="8">
    <source>
        <dbReference type="PIRSR" id="PIRSR618044-2"/>
    </source>
</evidence>
<protein>
    <recommendedName>
        <fullName evidence="10">Peptidase S11 D-alanyl-D-alanine carboxypeptidase A N-terminal domain-containing protein</fullName>
    </recommendedName>
</protein>
<evidence type="ECO:0000259" key="10">
    <source>
        <dbReference type="Pfam" id="PF00768"/>
    </source>
</evidence>
<keyword evidence="2" id="KW-0732">Signal</keyword>
<feature type="domain" description="Peptidase S11 D-alanyl-D-alanine carboxypeptidase A N-terminal" evidence="10">
    <location>
        <begin position="46"/>
        <end position="261"/>
    </location>
</feature>
<proteinExistence type="inferred from homology"/>
<dbReference type="InterPro" id="IPR018044">
    <property type="entry name" value="Peptidase_S11"/>
</dbReference>
<evidence type="ECO:0000313" key="11">
    <source>
        <dbReference type="EMBL" id="OGF78307.1"/>
    </source>
</evidence>
<sequence>MIEKDNLYIFASALLLFLLILLPSGKTDTNLSKNLQANVMGALVIHAPPEVESKSAYAIDLFSGKIIYEKEKNLVLPLASIAKIVSTLVILDALDLNEEVAVSRTAVSTPEPSSLKVGEHFLARDLLAMAMVESSNDAAMALVEAAAQKNTAPQSESEAWFINLMNLKANSLGAFTMNFHNATGLDISTTESGAYGSAEDLMNIAKATIDSELWQFGEITEVQSKEGFIHPLHPTNLLKSEITGLIGGKTGFTDLAGGNLLVIVQYPYPGGHLYGIVVLGSSEKGRFEDVKKILEYIKSL</sequence>
<dbReference type="GO" id="GO:0071555">
    <property type="term" value="P:cell wall organization"/>
    <property type="evidence" value="ECO:0007669"/>
    <property type="project" value="UniProtKB-KW"/>
</dbReference>
<dbReference type="Pfam" id="PF00768">
    <property type="entry name" value="Peptidase_S11"/>
    <property type="match status" value="1"/>
</dbReference>
<evidence type="ECO:0000256" key="2">
    <source>
        <dbReference type="ARBA" id="ARBA00022729"/>
    </source>
</evidence>
<name>A0A1F5WRV0_9BACT</name>
<feature type="active site" description="Proton acceptor" evidence="7">
    <location>
        <position position="83"/>
    </location>
</feature>
<feature type="active site" description="Acyl-ester intermediate" evidence="7">
    <location>
        <position position="80"/>
    </location>
</feature>
<evidence type="ECO:0000313" key="12">
    <source>
        <dbReference type="Proteomes" id="UP000178425"/>
    </source>
</evidence>
<keyword evidence="4" id="KW-0133">Cell shape</keyword>
<dbReference type="GO" id="GO:0006508">
    <property type="term" value="P:proteolysis"/>
    <property type="evidence" value="ECO:0007669"/>
    <property type="project" value="InterPro"/>
</dbReference>
<comment type="caution">
    <text evidence="11">The sequence shown here is derived from an EMBL/GenBank/DDBJ whole genome shotgun (WGS) entry which is preliminary data.</text>
</comment>
<reference evidence="11 12" key="1">
    <citation type="journal article" date="2016" name="Nat. Commun.">
        <title>Thousands of microbial genomes shed light on interconnected biogeochemical processes in an aquifer system.</title>
        <authorList>
            <person name="Anantharaman K."/>
            <person name="Brown C.T."/>
            <person name="Hug L.A."/>
            <person name="Sharon I."/>
            <person name="Castelle C.J."/>
            <person name="Probst A.J."/>
            <person name="Thomas B.C."/>
            <person name="Singh A."/>
            <person name="Wilkins M.J."/>
            <person name="Karaoz U."/>
            <person name="Brodie E.L."/>
            <person name="Williams K.H."/>
            <person name="Hubbard S.S."/>
            <person name="Banfield J.F."/>
        </authorList>
    </citation>
    <scope>NUCLEOTIDE SEQUENCE [LARGE SCALE GENOMIC DNA]</scope>
</reference>
<dbReference type="SUPFAM" id="SSF56601">
    <property type="entry name" value="beta-lactamase/transpeptidase-like"/>
    <property type="match status" value="1"/>
</dbReference>
<evidence type="ECO:0000256" key="1">
    <source>
        <dbReference type="ARBA" id="ARBA00007164"/>
    </source>
</evidence>
<dbReference type="InterPro" id="IPR001967">
    <property type="entry name" value="Peptidase_S11_N"/>
</dbReference>
<dbReference type="GO" id="GO:0008360">
    <property type="term" value="P:regulation of cell shape"/>
    <property type="evidence" value="ECO:0007669"/>
    <property type="project" value="UniProtKB-KW"/>
</dbReference>
<dbReference type="EMBL" id="MFHI01000030">
    <property type="protein sequence ID" value="OGF78307.1"/>
    <property type="molecule type" value="Genomic_DNA"/>
</dbReference>
<evidence type="ECO:0000256" key="9">
    <source>
        <dbReference type="RuleBase" id="RU004016"/>
    </source>
</evidence>
<dbReference type="PRINTS" id="PR00725">
    <property type="entry name" value="DADACBPTASE1"/>
</dbReference>
<feature type="active site" evidence="7">
    <location>
        <position position="134"/>
    </location>
</feature>
<accession>A0A1F5WRV0</accession>
<keyword evidence="6" id="KW-0961">Cell wall biogenesis/degradation</keyword>
<dbReference type="Proteomes" id="UP000178425">
    <property type="component" value="Unassembled WGS sequence"/>
</dbReference>
<dbReference type="GO" id="GO:0009002">
    <property type="term" value="F:serine-type D-Ala-D-Ala carboxypeptidase activity"/>
    <property type="evidence" value="ECO:0007669"/>
    <property type="project" value="InterPro"/>
</dbReference>
<evidence type="ECO:0000256" key="5">
    <source>
        <dbReference type="ARBA" id="ARBA00022984"/>
    </source>
</evidence>
<gene>
    <name evidence="11" type="ORF">A2W54_04420</name>
</gene>
<dbReference type="GO" id="GO:0009252">
    <property type="term" value="P:peptidoglycan biosynthetic process"/>
    <property type="evidence" value="ECO:0007669"/>
    <property type="project" value="UniProtKB-KW"/>
</dbReference>
<dbReference type="Gene3D" id="3.40.710.10">
    <property type="entry name" value="DD-peptidase/beta-lactamase superfamily"/>
    <property type="match status" value="1"/>
</dbReference>
<evidence type="ECO:0000256" key="3">
    <source>
        <dbReference type="ARBA" id="ARBA00022801"/>
    </source>
</evidence>
<dbReference type="InterPro" id="IPR012338">
    <property type="entry name" value="Beta-lactam/transpept-like"/>
</dbReference>